<accession>A0A8S3T798</accession>
<dbReference type="EMBL" id="CAJPWZ010001920">
    <property type="protein sequence ID" value="CAG2226612.1"/>
    <property type="molecule type" value="Genomic_DNA"/>
</dbReference>
<organism evidence="1 2">
    <name type="scientific">Mytilus edulis</name>
    <name type="common">Blue mussel</name>
    <dbReference type="NCBI Taxonomy" id="6550"/>
    <lineage>
        <taxon>Eukaryota</taxon>
        <taxon>Metazoa</taxon>
        <taxon>Spiralia</taxon>
        <taxon>Lophotrochozoa</taxon>
        <taxon>Mollusca</taxon>
        <taxon>Bivalvia</taxon>
        <taxon>Autobranchia</taxon>
        <taxon>Pteriomorphia</taxon>
        <taxon>Mytilida</taxon>
        <taxon>Mytiloidea</taxon>
        <taxon>Mytilidae</taxon>
        <taxon>Mytilinae</taxon>
        <taxon>Mytilus</taxon>
    </lineage>
</organism>
<dbReference type="InterPro" id="IPR051200">
    <property type="entry name" value="Host-pathogen_enzymatic-act"/>
</dbReference>
<protein>
    <submittedName>
        <fullName evidence="1">Uncharacterized protein</fullName>
    </submittedName>
</protein>
<dbReference type="SUPFAM" id="SSF63829">
    <property type="entry name" value="Calcium-dependent phosphotriesterase"/>
    <property type="match status" value="1"/>
</dbReference>
<comment type="caution">
    <text evidence="1">The sequence shown here is derived from an EMBL/GenBank/DDBJ whole genome shotgun (WGS) entry which is preliminary data.</text>
</comment>
<reference evidence="1" key="1">
    <citation type="submission" date="2021-03" db="EMBL/GenBank/DDBJ databases">
        <authorList>
            <person name="Bekaert M."/>
        </authorList>
    </citation>
    <scope>NUCLEOTIDE SEQUENCE</scope>
</reference>
<sequence length="592" mass="67596">MKINVCAILPNGHLLMANGTKENHLNVYRDTGEHIRDILVSGKPYDIAVIDLNRIVVTYWNAFYLEVMNNNTFNVEKNISLQNSCFEVSHGDGRLYVVYENDIQVMDLSDNSTNQVHCCRLNGEELWKFECDLIELPHDITVDSYQNVYVVGYNSNNLTIIQHDGKYSKTLLTEADGLYHPTAVDFDTDKRTLLICLHSIWHNVEIISKHNIQGTPKYGLSSILWSMFNLESTEDKLTKIREETLHMKQFSSDIQVFLGTRQINNLVVSETESIKSAIGTTKDNELKIVFHNLIVKLLDEVKEFGQIKVSACATSLHFRDIKIDQAQIGITIPTSRNMSEIKLQVMTSFDIFKYRKHTMNISSCVSLPDGHFLMANGKGKHLILYNDKGKHVRAIPVSSRPYDITVIKPSRIAVSYGDAKYLEIIDINTFTVEKKIELKDDCFGVSEEDGRLYVVGYSSIQVLDLSGRQLETLKMELNDVYYITTSKDRLLYTDTSKNKVHCCRLNGEELWQFESESIRLPVGITVDNKQNVYVVGHSSRNLTVIQHNGKDSTTLLTLQDGLHKPNDVYFDKEKRTLLLCNERGKVTLYKVI</sequence>
<name>A0A8S3T798_MYTED</name>
<dbReference type="SUPFAM" id="SSF101898">
    <property type="entry name" value="NHL repeat"/>
    <property type="match status" value="1"/>
</dbReference>
<dbReference type="OrthoDB" id="6051159at2759"/>
<dbReference type="Gene3D" id="2.120.10.30">
    <property type="entry name" value="TolB, C-terminal domain"/>
    <property type="match status" value="2"/>
</dbReference>
<evidence type="ECO:0000313" key="2">
    <source>
        <dbReference type="Proteomes" id="UP000683360"/>
    </source>
</evidence>
<evidence type="ECO:0000313" key="1">
    <source>
        <dbReference type="EMBL" id="CAG2226612.1"/>
    </source>
</evidence>
<dbReference type="PANTHER" id="PTHR47197:SF3">
    <property type="entry name" value="DIHYDRO-HEME D1 DEHYDROGENASE"/>
    <property type="match status" value="1"/>
</dbReference>
<keyword evidence="2" id="KW-1185">Reference proteome</keyword>
<dbReference type="PANTHER" id="PTHR47197">
    <property type="entry name" value="PROTEIN NIRF"/>
    <property type="match status" value="1"/>
</dbReference>
<proteinExistence type="predicted"/>
<dbReference type="InterPro" id="IPR011042">
    <property type="entry name" value="6-blade_b-propeller_TolB-like"/>
</dbReference>
<dbReference type="Proteomes" id="UP000683360">
    <property type="component" value="Unassembled WGS sequence"/>
</dbReference>
<dbReference type="AlphaFoldDB" id="A0A8S3T798"/>
<gene>
    <name evidence="1" type="ORF">MEDL_39655</name>
</gene>